<dbReference type="GO" id="GO:0008146">
    <property type="term" value="F:sulfotransferase activity"/>
    <property type="evidence" value="ECO:0007669"/>
    <property type="project" value="TreeGrafter"/>
</dbReference>
<evidence type="ECO:0000313" key="4">
    <source>
        <dbReference type="Proteomes" id="UP000004956"/>
    </source>
</evidence>
<dbReference type="OrthoDB" id="9804286at2"/>
<evidence type="ECO:0000313" key="3">
    <source>
        <dbReference type="EMBL" id="EHY30477.1"/>
    </source>
</evidence>
<dbReference type="FunFam" id="3.40.50.720:FF:000080">
    <property type="entry name" value="Thiazole biosynthesis adenylyltransferase ThiF"/>
    <property type="match status" value="1"/>
</dbReference>
<dbReference type="InterPro" id="IPR000594">
    <property type="entry name" value="ThiF_NAD_FAD-bd"/>
</dbReference>
<evidence type="ECO:0000256" key="1">
    <source>
        <dbReference type="ARBA" id="ARBA00009919"/>
    </source>
</evidence>
<dbReference type="RefSeq" id="WP_008543461.1">
    <property type="nucleotide sequence ID" value="NZ_JH605011.1"/>
</dbReference>
<dbReference type="HOGENOM" id="CLU_013325_10_3_4"/>
<dbReference type="Gene3D" id="3.40.50.720">
    <property type="entry name" value="NAD(P)-binding Rossmann-like Domain"/>
    <property type="match status" value="1"/>
</dbReference>
<name>H3KHE3_9BURK</name>
<dbReference type="GO" id="GO:0008641">
    <property type="term" value="F:ubiquitin-like modifier activating enzyme activity"/>
    <property type="evidence" value="ECO:0007669"/>
    <property type="project" value="InterPro"/>
</dbReference>
<dbReference type="EMBL" id="AFBQ01000329">
    <property type="protein sequence ID" value="EHY30477.1"/>
    <property type="molecule type" value="Genomic_DNA"/>
</dbReference>
<comment type="similarity">
    <text evidence="1">Belongs to the HesA/MoeB/ThiF family.</text>
</comment>
<proteinExistence type="inferred from homology"/>
<gene>
    <name evidence="3" type="ORF">HMPREF9440_02187</name>
</gene>
<dbReference type="GO" id="GO:0004792">
    <property type="term" value="F:thiosulfate-cyanide sulfurtransferase activity"/>
    <property type="evidence" value="ECO:0007669"/>
    <property type="project" value="TreeGrafter"/>
</dbReference>
<dbReference type="PANTHER" id="PTHR10953">
    <property type="entry name" value="UBIQUITIN-ACTIVATING ENZYME E1"/>
    <property type="match status" value="1"/>
</dbReference>
<dbReference type="STRING" id="762967.HMPREF9440_02187"/>
<dbReference type="CDD" id="cd00757">
    <property type="entry name" value="ThiF_MoeB_HesA_family"/>
    <property type="match status" value="1"/>
</dbReference>
<dbReference type="PANTHER" id="PTHR10953:SF102">
    <property type="entry name" value="ADENYLYLTRANSFERASE AND SULFURTRANSFERASE MOCS3"/>
    <property type="match status" value="1"/>
</dbReference>
<dbReference type="InterPro" id="IPR045886">
    <property type="entry name" value="ThiF/MoeB/HesA"/>
</dbReference>
<dbReference type="GO" id="GO:0005829">
    <property type="term" value="C:cytosol"/>
    <property type="evidence" value="ECO:0007669"/>
    <property type="project" value="TreeGrafter"/>
</dbReference>
<dbReference type="PATRIC" id="fig|762967.3.peg.1719"/>
<protein>
    <submittedName>
        <fullName evidence="3">Putative molybdopterin biosynthesis protein MoeB</fullName>
    </submittedName>
</protein>
<dbReference type="SUPFAM" id="SSF69572">
    <property type="entry name" value="Activating enzymes of the ubiquitin-like proteins"/>
    <property type="match status" value="1"/>
</dbReference>
<sequence>MTLASLIEERLSRQTLLAELGPEGRDRIARTHFLVVGAGGLGSPALMYLAASGACRITVADPDTVSTSNLSRQLIHGDDALGMNKALNASRTLPRLNPALDVRAIPFVLEGERLLEAVREADIVLDCSDNLKTRHAVNAACAKLRKPLVFGSAVRFSGQVTVFDMREDESPCYRCLFEEDDPANDLKAAAVGVFTPVTGIVGVLQATEALKLAAGVGEPLTRRLLMIDLLRATFDIVRYKRRKSCPVCGH</sequence>
<keyword evidence="4" id="KW-1185">Reference proteome</keyword>
<dbReference type="Pfam" id="PF00899">
    <property type="entry name" value="ThiF"/>
    <property type="match status" value="1"/>
</dbReference>
<organism evidence="3 4">
    <name type="scientific">Sutterella parvirubra YIT 11816</name>
    <dbReference type="NCBI Taxonomy" id="762967"/>
    <lineage>
        <taxon>Bacteria</taxon>
        <taxon>Pseudomonadati</taxon>
        <taxon>Pseudomonadota</taxon>
        <taxon>Betaproteobacteria</taxon>
        <taxon>Burkholderiales</taxon>
        <taxon>Sutterellaceae</taxon>
        <taxon>Sutterella</taxon>
    </lineage>
</organism>
<accession>H3KHE3</accession>
<dbReference type="Proteomes" id="UP000004956">
    <property type="component" value="Unassembled WGS sequence"/>
</dbReference>
<evidence type="ECO:0000259" key="2">
    <source>
        <dbReference type="Pfam" id="PF00899"/>
    </source>
</evidence>
<comment type="caution">
    <text evidence="3">The sequence shown here is derived from an EMBL/GenBank/DDBJ whole genome shotgun (WGS) entry which is preliminary data.</text>
</comment>
<dbReference type="InterPro" id="IPR035985">
    <property type="entry name" value="Ubiquitin-activating_enz"/>
</dbReference>
<reference evidence="3 4" key="1">
    <citation type="submission" date="2011-11" db="EMBL/GenBank/DDBJ databases">
        <authorList>
            <person name="Weinstock G."/>
            <person name="Sodergren E."/>
            <person name="Clifton S."/>
            <person name="Fulton L."/>
            <person name="Fulton B."/>
            <person name="Courtney L."/>
            <person name="Fronick C."/>
            <person name="Harrison M."/>
            <person name="Strong C."/>
            <person name="Farmer C."/>
            <person name="Delahaunty K."/>
            <person name="Markovic C."/>
            <person name="Hall O."/>
            <person name="Minx P."/>
            <person name="Tomlinson C."/>
            <person name="Mitreva M."/>
            <person name="Hou S."/>
            <person name="Chen J."/>
            <person name="Wollam A."/>
            <person name="Pepin K.H."/>
            <person name="Johnson M."/>
            <person name="Bhonagiri V."/>
            <person name="Zhang X."/>
            <person name="Suruliraj S."/>
            <person name="Warren W."/>
            <person name="Chinwalla A."/>
            <person name="Mardis E.R."/>
            <person name="Wilson R.K."/>
        </authorList>
    </citation>
    <scope>NUCLEOTIDE SEQUENCE [LARGE SCALE GENOMIC DNA]</scope>
    <source>
        <strain evidence="3 4">YIT 11816</strain>
    </source>
</reference>
<feature type="domain" description="THIF-type NAD/FAD binding fold" evidence="2">
    <location>
        <begin position="11"/>
        <end position="247"/>
    </location>
</feature>
<dbReference type="AlphaFoldDB" id="H3KHE3"/>
<dbReference type="GO" id="GO:0016779">
    <property type="term" value="F:nucleotidyltransferase activity"/>
    <property type="evidence" value="ECO:0007669"/>
    <property type="project" value="TreeGrafter"/>
</dbReference>